<name>A0A072TVR2_MEDTR</name>
<reference evidence="2 4" key="1">
    <citation type="journal article" date="2011" name="Nature">
        <title>The Medicago genome provides insight into the evolution of rhizobial symbioses.</title>
        <authorList>
            <person name="Young N.D."/>
            <person name="Debelle F."/>
            <person name="Oldroyd G.E."/>
            <person name="Geurts R."/>
            <person name="Cannon S.B."/>
            <person name="Udvardi M.K."/>
            <person name="Benedito V.A."/>
            <person name="Mayer K.F."/>
            <person name="Gouzy J."/>
            <person name="Schoof H."/>
            <person name="Van de Peer Y."/>
            <person name="Proost S."/>
            <person name="Cook D.R."/>
            <person name="Meyers B.C."/>
            <person name="Spannagl M."/>
            <person name="Cheung F."/>
            <person name="De Mita S."/>
            <person name="Krishnakumar V."/>
            <person name="Gundlach H."/>
            <person name="Zhou S."/>
            <person name="Mudge J."/>
            <person name="Bharti A.K."/>
            <person name="Murray J.D."/>
            <person name="Naoumkina M.A."/>
            <person name="Rosen B."/>
            <person name="Silverstein K.A."/>
            <person name="Tang H."/>
            <person name="Rombauts S."/>
            <person name="Zhao P.X."/>
            <person name="Zhou P."/>
            <person name="Barbe V."/>
            <person name="Bardou P."/>
            <person name="Bechner M."/>
            <person name="Bellec A."/>
            <person name="Berger A."/>
            <person name="Berges H."/>
            <person name="Bidwell S."/>
            <person name="Bisseling T."/>
            <person name="Choisne N."/>
            <person name="Couloux A."/>
            <person name="Denny R."/>
            <person name="Deshpande S."/>
            <person name="Dai X."/>
            <person name="Doyle J.J."/>
            <person name="Dudez A.M."/>
            <person name="Farmer A.D."/>
            <person name="Fouteau S."/>
            <person name="Franken C."/>
            <person name="Gibelin C."/>
            <person name="Gish J."/>
            <person name="Goldstein S."/>
            <person name="Gonzalez A.J."/>
            <person name="Green P.J."/>
            <person name="Hallab A."/>
            <person name="Hartog M."/>
            <person name="Hua A."/>
            <person name="Humphray S.J."/>
            <person name="Jeong D.H."/>
            <person name="Jing Y."/>
            <person name="Jocker A."/>
            <person name="Kenton S.M."/>
            <person name="Kim D.J."/>
            <person name="Klee K."/>
            <person name="Lai H."/>
            <person name="Lang C."/>
            <person name="Lin S."/>
            <person name="Macmil S.L."/>
            <person name="Magdelenat G."/>
            <person name="Matthews L."/>
            <person name="McCorrison J."/>
            <person name="Monaghan E.L."/>
            <person name="Mun J.H."/>
            <person name="Najar F.Z."/>
            <person name="Nicholson C."/>
            <person name="Noirot C."/>
            <person name="O'Bleness M."/>
            <person name="Paule C.R."/>
            <person name="Poulain J."/>
            <person name="Prion F."/>
            <person name="Qin B."/>
            <person name="Qu C."/>
            <person name="Retzel E.F."/>
            <person name="Riddle C."/>
            <person name="Sallet E."/>
            <person name="Samain S."/>
            <person name="Samson N."/>
            <person name="Sanders I."/>
            <person name="Saurat O."/>
            <person name="Scarpelli C."/>
            <person name="Schiex T."/>
            <person name="Segurens B."/>
            <person name="Severin A.J."/>
            <person name="Sherrier D.J."/>
            <person name="Shi R."/>
            <person name="Sims S."/>
            <person name="Singer S.R."/>
            <person name="Sinharoy S."/>
            <person name="Sterck L."/>
            <person name="Viollet A."/>
            <person name="Wang B.B."/>
            <person name="Wang K."/>
            <person name="Wang M."/>
            <person name="Wang X."/>
            <person name="Warfsmann J."/>
            <person name="Weissenbach J."/>
            <person name="White D.D."/>
            <person name="White J.D."/>
            <person name="Wiley G.B."/>
            <person name="Wincker P."/>
            <person name="Xing Y."/>
            <person name="Yang L."/>
            <person name="Yao Z."/>
            <person name="Ying F."/>
            <person name="Zhai J."/>
            <person name="Zhou L."/>
            <person name="Zuber A."/>
            <person name="Denarie J."/>
            <person name="Dixon R.A."/>
            <person name="May G.D."/>
            <person name="Schwartz D.C."/>
            <person name="Rogers J."/>
            <person name="Quetier F."/>
            <person name="Town C.D."/>
            <person name="Roe B.A."/>
        </authorList>
    </citation>
    <scope>NUCLEOTIDE SEQUENCE [LARGE SCALE GENOMIC DNA]</scope>
    <source>
        <strain evidence="2">A17</strain>
        <strain evidence="3 4">cv. Jemalong A17</strain>
    </source>
</reference>
<dbReference type="EMBL" id="CM001224">
    <property type="protein sequence ID" value="KEH20948.1"/>
    <property type="molecule type" value="Genomic_DNA"/>
</dbReference>
<protein>
    <submittedName>
        <fullName evidence="2 3">Uncharacterized protein</fullName>
    </submittedName>
</protein>
<evidence type="ECO:0000313" key="3">
    <source>
        <dbReference type="EnsemblPlants" id="KEH20948"/>
    </source>
</evidence>
<evidence type="ECO:0000256" key="1">
    <source>
        <dbReference type="SAM" id="SignalP"/>
    </source>
</evidence>
<reference evidence="3" key="3">
    <citation type="submission" date="2015-04" db="UniProtKB">
        <authorList>
            <consortium name="EnsemblPlants"/>
        </authorList>
    </citation>
    <scope>IDENTIFICATION</scope>
    <source>
        <strain evidence="3">cv. Jemalong A17</strain>
    </source>
</reference>
<keyword evidence="1" id="KW-0732">Signal</keyword>
<feature type="chain" id="PRO_5014499027" evidence="1">
    <location>
        <begin position="23"/>
        <end position="87"/>
    </location>
</feature>
<dbReference type="AlphaFoldDB" id="A0A072TVR2"/>
<sequence>MILLFSDFSLLLVFLPFSPKTGFTALQALPLWYNSNNVRKLRVVKPINHGAKILSLGRPNGNENWFWDPIRESGLHDLVYITLSQLY</sequence>
<evidence type="ECO:0000313" key="4">
    <source>
        <dbReference type="Proteomes" id="UP000002051"/>
    </source>
</evidence>
<organism evidence="2 4">
    <name type="scientific">Medicago truncatula</name>
    <name type="common">Barrel medic</name>
    <name type="synonym">Medicago tribuloides</name>
    <dbReference type="NCBI Taxonomy" id="3880"/>
    <lineage>
        <taxon>Eukaryota</taxon>
        <taxon>Viridiplantae</taxon>
        <taxon>Streptophyta</taxon>
        <taxon>Embryophyta</taxon>
        <taxon>Tracheophyta</taxon>
        <taxon>Spermatophyta</taxon>
        <taxon>Magnoliopsida</taxon>
        <taxon>eudicotyledons</taxon>
        <taxon>Gunneridae</taxon>
        <taxon>Pentapetalae</taxon>
        <taxon>rosids</taxon>
        <taxon>fabids</taxon>
        <taxon>Fabales</taxon>
        <taxon>Fabaceae</taxon>
        <taxon>Papilionoideae</taxon>
        <taxon>50 kb inversion clade</taxon>
        <taxon>NPAAA clade</taxon>
        <taxon>Hologalegina</taxon>
        <taxon>IRL clade</taxon>
        <taxon>Trifolieae</taxon>
        <taxon>Medicago</taxon>
    </lineage>
</organism>
<accession>A0A072TVR2</accession>
<feature type="signal peptide" evidence="1">
    <location>
        <begin position="1"/>
        <end position="22"/>
    </location>
</feature>
<evidence type="ECO:0000313" key="2">
    <source>
        <dbReference type="EMBL" id="KEH20948.1"/>
    </source>
</evidence>
<proteinExistence type="predicted"/>
<dbReference type="HOGENOM" id="CLU_2486851_0_0_1"/>
<reference evidence="2 4" key="2">
    <citation type="journal article" date="2014" name="BMC Genomics">
        <title>An improved genome release (version Mt4.0) for the model legume Medicago truncatula.</title>
        <authorList>
            <person name="Tang H."/>
            <person name="Krishnakumar V."/>
            <person name="Bidwell S."/>
            <person name="Rosen B."/>
            <person name="Chan A."/>
            <person name="Zhou S."/>
            <person name="Gentzbittel L."/>
            <person name="Childs K.L."/>
            <person name="Yandell M."/>
            <person name="Gundlach H."/>
            <person name="Mayer K.F."/>
            <person name="Schwartz D.C."/>
            <person name="Town C.D."/>
        </authorList>
    </citation>
    <scope>GENOME REANNOTATION</scope>
    <source>
        <strain evidence="2">A17</strain>
        <strain evidence="3 4">cv. Jemalong A17</strain>
    </source>
</reference>
<gene>
    <name evidence="2" type="ordered locus">MTR_8g095415</name>
</gene>
<dbReference type="Proteomes" id="UP000002051">
    <property type="component" value="Chromosome 8"/>
</dbReference>
<dbReference type="EnsemblPlants" id="KEH20948">
    <property type="protein sequence ID" value="KEH20948"/>
    <property type="gene ID" value="MTR_8g095415"/>
</dbReference>
<keyword evidence="4" id="KW-1185">Reference proteome</keyword>